<dbReference type="PROSITE" id="PS51194">
    <property type="entry name" value="HELICASE_CTER"/>
    <property type="match status" value="1"/>
</dbReference>
<keyword evidence="3 8" id="KW-0347">Helicase</keyword>
<dbReference type="InterPro" id="IPR001650">
    <property type="entry name" value="Helicase_C-like"/>
</dbReference>
<dbReference type="Gene3D" id="3.40.50.10810">
    <property type="entry name" value="Tandem AAA-ATPase domain"/>
    <property type="match status" value="1"/>
</dbReference>
<keyword evidence="5" id="KW-0175">Coiled coil</keyword>
<evidence type="ECO:0000259" key="7">
    <source>
        <dbReference type="PROSITE" id="PS51194"/>
    </source>
</evidence>
<dbReference type="PANTHER" id="PTHR10799">
    <property type="entry name" value="SNF2/RAD54 HELICASE FAMILY"/>
    <property type="match status" value="1"/>
</dbReference>
<name>A0ABT2ETM1_9BACT</name>
<dbReference type="CDD" id="cd18011">
    <property type="entry name" value="DEXDc_RapA"/>
    <property type="match status" value="1"/>
</dbReference>
<feature type="coiled-coil region" evidence="5">
    <location>
        <begin position="947"/>
        <end position="974"/>
    </location>
</feature>
<evidence type="ECO:0000256" key="5">
    <source>
        <dbReference type="SAM" id="Coils"/>
    </source>
</evidence>
<comment type="caution">
    <text evidence="8">The sequence shown here is derived from an EMBL/GenBank/DDBJ whole genome shotgun (WGS) entry which is preliminary data.</text>
</comment>
<reference evidence="8 9" key="1">
    <citation type="submission" date="2022-08" db="EMBL/GenBank/DDBJ databases">
        <title>Bacterial and archaeal communities from various locations to study Microbial Dark Matter (Phase II).</title>
        <authorList>
            <person name="Stepanauskas R."/>
        </authorList>
    </citation>
    <scope>NUCLEOTIDE SEQUENCE [LARGE SCALE GENOMIC DNA]</scope>
    <source>
        <strain evidence="8 9">PD1</strain>
    </source>
</reference>
<dbReference type="SMART" id="SM00490">
    <property type="entry name" value="HELICc"/>
    <property type="match status" value="1"/>
</dbReference>
<evidence type="ECO:0000313" key="9">
    <source>
        <dbReference type="Proteomes" id="UP001204798"/>
    </source>
</evidence>
<dbReference type="Pfam" id="PF00271">
    <property type="entry name" value="Helicase_C"/>
    <property type="match status" value="1"/>
</dbReference>
<dbReference type="Gene3D" id="3.40.50.300">
    <property type="entry name" value="P-loop containing nucleotide triphosphate hydrolases"/>
    <property type="match status" value="1"/>
</dbReference>
<dbReference type="InterPro" id="IPR024975">
    <property type="entry name" value="NOV_C"/>
</dbReference>
<evidence type="ECO:0000259" key="6">
    <source>
        <dbReference type="PROSITE" id="PS51192"/>
    </source>
</evidence>
<dbReference type="InterPro" id="IPR027417">
    <property type="entry name" value="P-loop_NTPase"/>
</dbReference>
<feature type="domain" description="Helicase C-terminal" evidence="7">
    <location>
        <begin position="471"/>
        <end position="630"/>
    </location>
</feature>
<dbReference type="InterPro" id="IPR049730">
    <property type="entry name" value="SNF2/RAD54-like_C"/>
</dbReference>
<dbReference type="GO" id="GO:0004386">
    <property type="term" value="F:helicase activity"/>
    <property type="evidence" value="ECO:0007669"/>
    <property type="project" value="UniProtKB-KW"/>
</dbReference>
<dbReference type="InterPro" id="IPR057342">
    <property type="entry name" value="DEXDc_RapA"/>
</dbReference>
<dbReference type="Proteomes" id="UP001204798">
    <property type="component" value="Unassembled WGS sequence"/>
</dbReference>
<dbReference type="InterPro" id="IPR000330">
    <property type="entry name" value="SNF2_N"/>
</dbReference>
<evidence type="ECO:0000256" key="1">
    <source>
        <dbReference type="ARBA" id="ARBA00022741"/>
    </source>
</evidence>
<proteinExistence type="predicted"/>
<protein>
    <submittedName>
        <fullName evidence="8">SNF2 family DNA or RNA helicase</fullName>
    </submittedName>
</protein>
<keyword evidence="9" id="KW-1185">Reference proteome</keyword>
<dbReference type="InterPro" id="IPR038718">
    <property type="entry name" value="SNF2-like_sf"/>
</dbReference>
<dbReference type="CDD" id="cd18793">
    <property type="entry name" value="SF2_C_SNF"/>
    <property type="match status" value="1"/>
</dbReference>
<keyword evidence="1" id="KW-0547">Nucleotide-binding</keyword>
<dbReference type="SUPFAM" id="SSF52540">
    <property type="entry name" value="P-loop containing nucleoside triphosphate hydrolases"/>
    <property type="match status" value="2"/>
</dbReference>
<dbReference type="PROSITE" id="PS51192">
    <property type="entry name" value="HELICASE_ATP_BIND_1"/>
    <property type="match status" value="1"/>
</dbReference>
<feature type="coiled-coil region" evidence="5">
    <location>
        <begin position="433"/>
        <end position="470"/>
    </location>
</feature>
<evidence type="ECO:0000256" key="4">
    <source>
        <dbReference type="ARBA" id="ARBA00022840"/>
    </source>
</evidence>
<dbReference type="InterPro" id="IPR014001">
    <property type="entry name" value="Helicase_ATP-bd"/>
</dbReference>
<sequence>MEQLRGQIVRGPFWQEPVRVLEVEEKFDGWFWLKVEGVNSRMVFSSYLGREELEQLEKVTIPSWSGKGDAEKAFLALEAQRIRLAYLFDPILAVTVSQIDPLPHQIEAVYYYILRNPRIRFLLADDPGAGKTIMAGLVLKELKYRGLINRILVVVPGHLRYQWHREMKEKFGEDFTIIDRQVINSLQGRNVWQDFPQVITSMDFAKQEDILASLKETAWDLVIVDEAHKMAAYKYGRKIERTERYRLGEVLSSQTHFMLLLTATPHKGDPENFRLLLELLEPGMFPTSETVNELLRNKDHPIFLRRLKEHLKNYDGSPLFPKRIPYTICYRLSEAEKHLYNQVTEYVRKHYRKAVEKKRQGVGFAMLILQRRMASSVRALYATLRNRYERLNEALGKWEEFIKRQREISTKEIDEEELEDADEKTRWEEENELVEYLTNAETLEELHEELRELERLIKLAELTIKSGQETKLSELQKVLELEQVKEKGVKLLIFTESRETMEYLAEKLREWGFSVTTLHGNMSAEDRVRAEHEFREKTQIMVSTEAGGEGINLQFCWLVVNYDIPWNPNRLDQRIGRVHRYGQRHDVHIYNLVAEDTIEGRILRTLQEKLRRIQEALGSDRVFDVVGETFDYLLQGRSLKDLFVEAISNPTTLDDIIAKIERVPDEELINMVREATLEMLANRHVNLSWVMGESERAKENRLIPEYIERFFLRACESLKVTVKPKREKGVFQVESVPARLRNVSTDFKNRYGEVKMAYRSLTFRKELAKDTVEFVAPGHPLLEAIVDAVMAEGKEELQKGACFYDPTRRWDGWLWIVEGEIVDGKRSVAGKRLFAVYQPKEGQPLLVNPSVLWDLHSVPPEDLEGKFVEPPFGTLQDTSHCPPDVLRPILHELEAYKAELKSERERFASVRKRYTIPALKSLINEQAAKIAALRFRESAGEKVDLPLQSEMRRLEELKRRLQELEESLVTETTLTIGEVKTIAVLRVIPLPEEKFGEADEMSEDPTLEAIGLQVAMEFERREGRSPTDVSLQRLGYDIKSRAPDGSVRYIEVKTRAHTGSVALTEHEWLKAKQLGDSYWLYVVENAVTNPTLWIIQNPAEKLEPKATIVQYIVSDWKIAAQPAVYKGESET</sequence>
<accession>A0ABT2ETM1</accession>
<evidence type="ECO:0000313" key="8">
    <source>
        <dbReference type="EMBL" id="MCS3921318.1"/>
    </source>
</evidence>
<feature type="domain" description="Helicase ATP-binding" evidence="6">
    <location>
        <begin position="112"/>
        <end position="283"/>
    </location>
</feature>
<dbReference type="Pfam" id="PF00176">
    <property type="entry name" value="SNF2-rel_dom"/>
    <property type="match status" value="1"/>
</dbReference>
<keyword evidence="2" id="KW-0378">Hydrolase</keyword>
<dbReference type="Pfam" id="PF13020">
    <property type="entry name" value="NOV_C"/>
    <property type="match status" value="1"/>
</dbReference>
<gene>
    <name evidence="8" type="ORF">M2350_003767</name>
</gene>
<organism evidence="8 9">
    <name type="scientific">Candidatus Fervidibacter sacchari</name>
    <dbReference type="NCBI Taxonomy" id="1448929"/>
    <lineage>
        <taxon>Bacteria</taxon>
        <taxon>Candidatus Fervidibacterota</taxon>
        <taxon>Candidatus Fervidibacter</taxon>
    </lineage>
</organism>
<dbReference type="SMART" id="SM00487">
    <property type="entry name" value="DEXDc"/>
    <property type="match status" value="1"/>
</dbReference>
<dbReference type="EMBL" id="JANUCP010000013">
    <property type="protein sequence ID" value="MCS3921318.1"/>
    <property type="molecule type" value="Genomic_DNA"/>
</dbReference>
<evidence type="ECO:0000256" key="3">
    <source>
        <dbReference type="ARBA" id="ARBA00022806"/>
    </source>
</evidence>
<dbReference type="RefSeq" id="WP_259102394.1">
    <property type="nucleotide sequence ID" value="NZ_CP130455.1"/>
</dbReference>
<evidence type="ECO:0000256" key="2">
    <source>
        <dbReference type="ARBA" id="ARBA00022801"/>
    </source>
</evidence>
<keyword evidence="4" id="KW-0067">ATP-binding</keyword>